<comment type="caution">
    <text evidence="1">The sequence shown here is derived from an EMBL/GenBank/DDBJ whole genome shotgun (WGS) entry which is preliminary data.</text>
</comment>
<dbReference type="EMBL" id="MU118583">
    <property type="protein sequence ID" value="KAF9642242.1"/>
    <property type="molecule type" value="Genomic_DNA"/>
</dbReference>
<evidence type="ECO:0000313" key="1">
    <source>
        <dbReference type="EMBL" id="KAF9642242.1"/>
    </source>
</evidence>
<gene>
    <name evidence="1" type="ORF">BDM02DRAFT_3193621</name>
</gene>
<organism evidence="1 2">
    <name type="scientific">Thelephora ganbajun</name>
    <name type="common">Ganba fungus</name>
    <dbReference type="NCBI Taxonomy" id="370292"/>
    <lineage>
        <taxon>Eukaryota</taxon>
        <taxon>Fungi</taxon>
        <taxon>Dikarya</taxon>
        <taxon>Basidiomycota</taxon>
        <taxon>Agaricomycotina</taxon>
        <taxon>Agaricomycetes</taxon>
        <taxon>Thelephorales</taxon>
        <taxon>Thelephoraceae</taxon>
        <taxon>Thelephora</taxon>
    </lineage>
</organism>
<sequence>MSNYILHSAIPATLTAPTIVELSPDGRFICIGGNSRKLHVIDPTKSIPPAFYTLPSTPTVIYWNQEFILVGLQDGSLTIFFYCEDFDEFIHGAFPLREKQVCAAGANNLLIFSASFNSKDHTLALSTESIISIFDLKPKERHVCFRCLIPSVYELNHADPAIMSLAFTSSGSLLVSHSTYGILLIHPGGELPSWDSQIRIESPANSLMRFVHFARDARIQDIRRFRVASFTPTSGLLVGNGTTIIYDTGLGCLSHINVATGEPHSCLIHSGVHSPITFGYHETAYERLVVTIQSGDGPIIKVWRATKPLSLYSRLQTIAGIFTVKNLVAPFVITLLLYATSYGLFHIFAVFYRMFMSRLFPLLRDMSVMTRQTVGQLLYRAIALPAEWIMCVWRSITEEGDILGSVEKVLRGFEEMGANDVANEF</sequence>
<protein>
    <submittedName>
        <fullName evidence="1">Uncharacterized protein</fullName>
    </submittedName>
</protein>
<name>A0ACB6YY79_THEGA</name>
<accession>A0ACB6YY79</accession>
<reference evidence="1" key="1">
    <citation type="submission" date="2019-10" db="EMBL/GenBank/DDBJ databases">
        <authorList>
            <consortium name="DOE Joint Genome Institute"/>
            <person name="Kuo A."/>
            <person name="Miyauchi S."/>
            <person name="Kiss E."/>
            <person name="Drula E."/>
            <person name="Kohler A."/>
            <person name="Sanchez-Garcia M."/>
            <person name="Andreopoulos B."/>
            <person name="Barry K.W."/>
            <person name="Bonito G."/>
            <person name="Buee M."/>
            <person name="Carver A."/>
            <person name="Chen C."/>
            <person name="Cichocki N."/>
            <person name="Clum A."/>
            <person name="Culley D."/>
            <person name="Crous P.W."/>
            <person name="Fauchery L."/>
            <person name="Girlanda M."/>
            <person name="Hayes R."/>
            <person name="Keri Z."/>
            <person name="Labutti K."/>
            <person name="Lipzen A."/>
            <person name="Lombard V."/>
            <person name="Magnuson J."/>
            <person name="Maillard F."/>
            <person name="Morin E."/>
            <person name="Murat C."/>
            <person name="Nolan M."/>
            <person name="Ohm R."/>
            <person name="Pangilinan J."/>
            <person name="Pereira M."/>
            <person name="Perotto S."/>
            <person name="Peter M."/>
            <person name="Riley R."/>
            <person name="Sitrit Y."/>
            <person name="Stielow B."/>
            <person name="Szollosi G."/>
            <person name="Zifcakova L."/>
            <person name="Stursova M."/>
            <person name="Spatafora J.W."/>
            <person name="Tedersoo L."/>
            <person name="Vaario L.-M."/>
            <person name="Yamada A."/>
            <person name="Yan M."/>
            <person name="Wang P."/>
            <person name="Xu J."/>
            <person name="Bruns T."/>
            <person name="Baldrian P."/>
            <person name="Vilgalys R."/>
            <person name="Henrissat B."/>
            <person name="Grigoriev I.V."/>
            <person name="Hibbett D."/>
            <person name="Nagy L.G."/>
            <person name="Martin F.M."/>
        </authorList>
    </citation>
    <scope>NUCLEOTIDE SEQUENCE</scope>
    <source>
        <strain evidence="1">P2</strain>
    </source>
</reference>
<keyword evidence="2" id="KW-1185">Reference proteome</keyword>
<proteinExistence type="predicted"/>
<dbReference type="Proteomes" id="UP000886501">
    <property type="component" value="Unassembled WGS sequence"/>
</dbReference>
<evidence type="ECO:0000313" key="2">
    <source>
        <dbReference type="Proteomes" id="UP000886501"/>
    </source>
</evidence>
<reference evidence="1" key="2">
    <citation type="journal article" date="2020" name="Nat. Commun.">
        <title>Large-scale genome sequencing of mycorrhizal fungi provides insights into the early evolution of symbiotic traits.</title>
        <authorList>
            <person name="Miyauchi S."/>
            <person name="Kiss E."/>
            <person name="Kuo A."/>
            <person name="Drula E."/>
            <person name="Kohler A."/>
            <person name="Sanchez-Garcia M."/>
            <person name="Morin E."/>
            <person name="Andreopoulos B."/>
            <person name="Barry K.W."/>
            <person name="Bonito G."/>
            <person name="Buee M."/>
            <person name="Carver A."/>
            <person name="Chen C."/>
            <person name="Cichocki N."/>
            <person name="Clum A."/>
            <person name="Culley D."/>
            <person name="Crous P.W."/>
            <person name="Fauchery L."/>
            <person name="Girlanda M."/>
            <person name="Hayes R.D."/>
            <person name="Keri Z."/>
            <person name="LaButti K."/>
            <person name="Lipzen A."/>
            <person name="Lombard V."/>
            <person name="Magnuson J."/>
            <person name="Maillard F."/>
            <person name="Murat C."/>
            <person name="Nolan M."/>
            <person name="Ohm R.A."/>
            <person name="Pangilinan J."/>
            <person name="Pereira M.F."/>
            <person name="Perotto S."/>
            <person name="Peter M."/>
            <person name="Pfister S."/>
            <person name="Riley R."/>
            <person name="Sitrit Y."/>
            <person name="Stielow J.B."/>
            <person name="Szollosi G."/>
            <person name="Zifcakova L."/>
            <person name="Stursova M."/>
            <person name="Spatafora J.W."/>
            <person name="Tedersoo L."/>
            <person name="Vaario L.M."/>
            <person name="Yamada A."/>
            <person name="Yan M."/>
            <person name="Wang P."/>
            <person name="Xu J."/>
            <person name="Bruns T."/>
            <person name="Baldrian P."/>
            <person name="Vilgalys R."/>
            <person name="Dunand C."/>
            <person name="Henrissat B."/>
            <person name="Grigoriev I.V."/>
            <person name="Hibbett D."/>
            <person name="Nagy L.G."/>
            <person name="Martin F.M."/>
        </authorList>
    </citation>
    <scope>NUCLEOTIDE SEQUENCE</scope>
    <source>
        <strain evidence="1">P2</strain>
    </source>
</reference>